<organism evidence="11 12">
    <name type="scientific">Oncorhynchus kisutch</name>
    <name type="common">Coho salmon</name>
    <name type="synonym">Salmo kisutch</name>
    <dbReference type="NCBI Taxonomy" id="8019"/>
    <lineage>
        <taxon>Eukaryota</taxon>
        <taxon>Metazoa</taxon>
        <taxon>Chordata</taxon>
        <taxon>Craniata</taxon>
        <taxon>Vertebrata</taxon>
        <taxon>Euteleostomi</taxon>
        <taxon>Actinopterygii</taxon>
        <taxon>Neopterygii</taxon>
        <taxon>Teleostei</taxon>
        <taxon>Protacanthopterygii</taxon>
        <taxon>Salmoniformes</taxon>
        <taxon>Salmonidae</taxon>
        <taxon>Salmoninae</taxon>
        <taxon>Oncorhynchus</taxon>
    </lineage>
</organism>
<evidence type="ECO:0000256" key="4">
    <source>
        <dbReference type="ARBA" id="ARBA00022692"/>
    </source>
</evidence>
<comment type="subcellular location">
    <subcellularLocation>
        <location evidence="1">Mitochondrion inner membrane</location>
        <topology evidence="1">Single-pass membrane protein</topology>
    </subcellularLocation>
</comment>
<evidence type="ECO:0000313" key="11">
    <source>
        <dbReference type="Ensembl" id="ENSOKIP00005084402.1"/>
    </source>
</evidence>
<protein>
    <submittedName>
        <fullName evidence="11">Cytochrome c oxidase subunit 7B</fullName>
    </submittedName>
</protein>
<dbReference type="AlphaFoldDB" id="A0A8C7J785"/>
<keyword evidence="7 10" id="KW-1133">Transmembrane helix</keyword>
<keyword evidence="6" id="KW-0809">Transit peptide</keyword>
<gene>
    <name evidence="11" type="primary">LOC109892782</name>
</gene>
<evidence type="ECO:0000256" key="6">
    <source>
        <dbReference type="ARBA" id="ARBA00022946"/>
    </source>
</evidence>
<feature type="transmembrane region" description="Helical" evidence="10">
    <location>
        <begin position="12"/>
        <end position="28"/>
    </location>
</feature>
<dbReference type="GeneTree" id="ENSGT00940000169781"/>
<dbReference type="InterPro" id="IPR023272">
    <property type="entry name" value="Cyt_c_oxidase_suVIIB_dom_sf"/>
</dbReference>
<proteinExistence type="inferred from homology"/>
<dbReference type="GO" id="GO:0006123">
    <property type="term" value="P:mitochondrial electron transport, cytochrome c to oxygen"/>
    <property type="evidence" value="ECO:0007669"/>
    <property type="project" value="InterPro"/>
</dbReference>
<evidence type="ECO:0000256" key="8">
    <source>
        <dbReference type="ARBA" id="ARBA00023128"/>
    </source>
</evidence>
<evidence type="ECO:0000256" key="10">
    <source>
        <dbReference type="SAM" id="Phobius"/>
    </source>
</evidence>
<dbReference type="UniPathway" id="UPA00705"/>
<dbReference type="Pfam" id="PF05392">
    <property type="entry name" value="COX7B"/>
    <property type="match status" value="1"/>
</dbReference>
<keyword evidence="5" id="KW-0999">Mitochondrion inner membrane</keyword>
<comment type="similarity">
    <text evidence="3">Belongs to the cytochrome c oxidase VIIb family.</text>
</comment>
<dbReference type="Gene3D" id="4.10.51.10">
    <property type="entry name" value="Cytochrome C Oxidase, chain K"/>
    <property type="match status" value="1"/>
</dbReference>
<evidence type="ECO:0000256" key="9">
    <source>
        <dbReference type="ARBA" id="ARBA00023136"/>
    </source>
</evidence>
<name>A0A8C7J785_ONCKI</name>
<evidence type="ECO:0000256" key="1">
    <source>
        <dbReference type="ARBA" id="ARBA00004434"/>
    </source>
</evidence>
<evidence type="ECO:0000256" key="3">
    <source>
        <dbReference type="ARBA" id="ARBA00007351"/>
    </source>
</evidence>
<keyword evidence="9 10" id="KW-0472">Membrane</keyword>
<dbReference type="Ensembl" id="ENSOKIT00005090182.1">
    <property type="protein sequence ID" value="ENSOKIP00005084402.1"/>
    <property type="gene ID" value="ENSOKIG00005036709.1"/>
</dbReference>
<comment type="pathway">
    <text evidence="2">Energy metabolism; oxidative phosphorylation.</text>
</comment>
<keyword evidence="12" id="KW-1185">Reference proteome</keyword>
<dbReference type="InterPro" id="IPR008433">
    <property type="entry name" value="Cyt_c_oxidase_suVIIB"/>
</dbReference>
<dbReference type="GO" id="GO:0005743">
    <property type="term" value="C:mitochondrial inner membrane"/>
    <property type="evidence" value="ECO:0007669"/>
    <property type="project" value="UniProtKB-SubCell"/>
</dbReference>
<evidence type="ECO:0000256" key="7">
    <source>
        <dbReference type="ARBA" id="ARBA00022989"/>
    </source>
</evidence>
<reference evidence="11" key="1">
    <citation type="submission" date="2025-08" db="UniProtKB">
        <authorList>
            <consortium name="Ensembl"/>
        </authorList>
    </citation>
    <scope>IDENTIFICATION</scope>
</reference>
<evidence type="ECO:0000256" key="5">
    <source>
        <dbReference type="ARBA" id="ARBA00022792"/>
    </source>
</evidence>
<dbReference type="Proteomes" id="UP000694557">
    <property type="component" value="Unassembled WGS sequence"/>
</dbReference>
<evidence type="ECO:0000313" key="12">
    <source>
        <dbReference type="Proteomes" id="UP000694557"/>
    </source>
</evidence>
<evidence type="ECO:0000256" key="2">
    <source>
        <dbReference type="ARBA" id="ARBA00004673"/>
    </source>
</evidence>
<keyword evidence="8" id="KW-0496">Mitochondrion</keyword>
<accession>A0A8C7J785</accession>
<keyword evidence="4 10" id="KW-0812">Transmembrane</keyword>
<dbReference type="SUPFAM" id="SSF81423">
    <property type="entry name" value="Mitochondrial cytochrome c oxidase subunit VIIb"/>
    <property type="match status" value="1"/>
</dbReference>
<reference evidence="11" key="2">
    <citation type="submission" date="2025-09" db="UniProtKB">
        <authorList>
            <consortium name="Ensembl"/>
        </authorList>
    </citation>
    <scope>IDENTIFICATION</scope>
</reference>
<sequence length="130" mass="14826">MRMSVECFLNSFRYLSPTFFHFVLQGYLQTSSRANMFRFVKAALNVSAGQGARQVRLSSTHSPEFHAKYGTGLMIGGFAFCVSVWGFVRFNIFVHISCKTPCGIEQYIHLYSLVCIIPSPKAMHQHQMYL</sequence>
<feature type="transmembrane region" description="Helical" evidence="10">
    <location>
        <begin position="69"/>
        <end position="88"/>
    </location>
</feature>